<evidence type="ECO:0000256" key="5">
    <source>
        <dbReference type="SAM" id="MobiDB-lite"/>
    </source>
</evidence>
<dbReference type="PANTHER" id="PTHR30329:SF21">
    <property type="entry name" value="LIPOPROTEIN YIAD-RELATED"/>
    <property type="match status" value="1"/>
</dbReference>
<evidence type="ECO:0000256" key="1">
    <source>
        <dbReference type="ARBA" id="ARBA00004442"/>
    </source>
</evidence>
<protein>
    <submittedName>
        <fullName evidence="7">OmpA family protein</fullName>
    </submittedName>
</protein>
<dbReference type="Pfam" id="PF00691">
    <property type="entry name" value="OmpA"/>
    <property type="match status" value="1"/>
</dbReference>
<dbReference type="PRINTS" id="PR01021">
    <property type="entry name" value="OMPADOMAIN"/>
</dbReference>
<evidence type="ECO:0000256" key="2">
    <source>
        <dbReference type="ARBA" id="ARBA00023136"/>
    </source>
</evidence>
<dbReference type="AlphaFoldDB" id="A0A7G9SJ68"/>
<evidence type="ECO:0000313" key="7">
    <source>
        <dbReference type="EMBL" id="QNN67893.1"/>
    </source>
</evidence>
<dbReference type="Proteomes" id="UP000515971">
    <property type="component" value="Chromosome"/>
</dbReference>
<keyword evidence="8" id="KW-1185">Reference proteome</keyword>
<sequence length="124" mass="13432">MKPNEAQLLAELPAPAKSFILYFLEGTTDITPESAPMVEEIRSEIAKRPGAEVQVTGHTDTVGSDSDNDALSQKRAEEILNLLASRGFDRAIMSAVGRGERELKLPTGDNVGSAVNRRVEVIVR</sequence>
<name>A0A7G9SJ68_9SPHN</name>
<evidence type="ECO:0000259" key="6">
    <source>
        <dbReference type="PROSITE" id="PS51123"/>
    </source>
</evidence>
<dbReference type="Gene3D" id="3.30.1330.60">
    <property type="entry name" value="OmpA-like domain"/>
    <property type="match status" value="1"/>
</dbReference>
<dbReference type="InterPro" id="IPR050330">
    <property type="entry name" value="Bact_OuterMem_StrucFunc"/>
</dbReference>
<reference evidence="7 8" key="1">
    <citation type="submission" date="2020-08" db="EMBL/GenBank/DDBJ databases">
        <title>Genome sequence of Sphingomonas lutea KCTC 23642T.</title>
        <authorList>
            <person name="Hyun D.-W."/>
            <person name="Bae J.-W."/>
        </authorList>
    </citation>
    <scope>NUCLEOTIDE SEQUENCE [LARGE SCALE GENOMIC DNA]</scope>
    <source>
        <strain evidence="7 8">KCTC 23642</strain>
    </source>
</reference>
<evidence type="ECO:0000256" key="3">
    <source>
        <dbReference type="ARBA" id="ARBA00023237"/>
    </source>
</evidence>
<dbReference type="InterPro" id="IPR006690">
    <property type="entry name" value="OMPA-like_CS"/>
</dbReference>
<dbReference type="PROSITE" id="PS01068">
    <property type="entry name" value="OMPA_1"/>
    <property type="match status" value="1"/>
</dbReference>
<dbReference type="CDD" id="cd07185">
    <property type="entry name" value="OmpA_C-like"/>
    <property type="match status" value="1"/>
</dbReference>
<evidence type="ECO:0000256" key="4">
    <source>
        <dbReference type="PROSITE-ProRule" id="PRU00473"/>
    </source>
</evidence>
<dbReference type="PANTHER" id="PTHR30329">
    <property type="entry name" value="STATOR ELEMENT OF FLAGELLAR MOTOR COMPLEX"/>
    <property type="match status" value="1"/>
</dbReference>
<accession>A0A7G9SJ68</accession>
<evidence type="ECO:0000313" key="8">
    <source>
        <dbReference type="Proteomes" id="UP000515971"/>
    </source>
</evidence>
<comment type="subcellular location">
    <subcellularLocation>
        <location evidence="1">Cell outer membrane</location>
    </subcellularLocation>
</comment>
<keyword evidence="3" id="KW-0998">Cell outer membrane</keyword>
<dbReference type="PROSITE" id="PS51123">
    <property type="entry name" value="OMPA_2"/>
    <property type="match status" value="1"/>
</dbReference>
<feature type="domain" description="OmpA-like" evidence="6">
    <location>
        <begin position="10"/>
        <end position="124"/>
    </location>
</feature>
<gene>
    <name evidence="7" type="ORF">H9L13_02935</name>
</gene>
<keyword evidence="2 4" id="KW-0472">Membrane</keyword>
<dbReference type="EMBL" id="CP060718">
    <property type="protein sequence ID" value="QNN67893.1"/>
    <property type="molecule type" value="Genomic_DNA"/>
</dbReference>
<organism evidence="7 8">
    <name type="scientific">Sphingomonas lutea</name>
    <dbReference type="NCBI Taxonomy" id="1045317"/>
    <lineage>
        <taxon>Bacteria</taxon>
        <taxon>Pseudomonadati</taxon>
        <taxon>Pseudomonadota</taxon>
        <taxon>Alphaproteobacteria</taxon>
        <taxon>Sphingomonadales</taxon>
        <taxon>Sphingomonadaceae</taxon>
        <taxon>Sphingomonas</taxon>
    </lineage>
</organism>
<dbReference type="InterPro" id="IPR006665">
    <property type="entry name" value="OmpA-like"/>
</dbReference>
<dbReference type="InterPro" id="IPR036737">
    <property type="entry name" value="OmpA-like_sf"/>
</dbReference>
<dbReference type="SUPFAM" id="SSF103088">
    <property type="entry name" value="OmpA-like"/>
    <property type="match status" value="1"/>
</dbReference>
<proteinExistence type="predicted"/>
<dbReference type="KEGG" id="slut:H9L13_02935"/>
<feature type="compositionally biased region" description="Polar residues" evidence="5">
    <location>
        <begin position="56"/>
        <end position="70"/>
    </location>
</feature>
<dbReference type="GO" id="GO:0009279">
    <property type="term" value="C:cell outer membrane"/>
    <property type="evidence" value="ECO:0007669"/>
    <property type="project" value="UniProtKB-SubCell"/>
</dbReference>
<dbReference type="InterPro" id="IPR006664">
    <property type="entry name" value="OMP_bac"/>
</dbReference>
<feature type="region of interest" description="Disordered" evidence="5">
    <location>
        <begin position="48"/>
        <end position="70"/>
    </location>
</feature>